<feature type="region of interest" description="Disordered" evidence="2">
    <location>
        <begin position="470"/>
        <end position="489"/>
    </location>
</feature>
<accession>A0A836HNU0</accession>
<organism evidence="3 4">
    <name type="scientific">Leishmania orientalis</name>
    <dbReference type="NCBI Taxonomy" id="2249476"/>
    <lineage>
        <taxon>Eukaryota</taxon>
        <taxon>Discoba</taxon>
        <taxon>Euglenozoa</taxon>
        <taxon>Kinetoplastea</taxon>
        <taxon>Metakinetoplastina</taxon>
        <taxon>Trypanosomatida</taxon>
        <taxon>Trypanosomatidae</taxon>
        <taxon>Leishmaniinae</taxon>
        <taxon>Leishmania</taxon>
    </lineage>
</organism>
<evidence type="ECO:0000256" key="2">
    <source>
        <dbReference type="SAM" id="MobiDB-lite"/>
    </source>
</evidence>
<feature type="compositionally biased region" description="Basic and acidic residues" evidence="2">
    <location>
        <begin position="125"/>
        <end position="142"/>
    </location>
</feature>
<dbReference type="Proteomes" id="UP000674143">
    <property type="component" value="Chromosome 5"/>
</dbReference>
<feature type="compositionally biased region" description="Polar residues" evidence="2">
    <location>
        <begin position="209"/>
        <end position="218"/>
    </location>
</feature>
<sequence>MPIIKSRVHADELCAARDALAAANRDADALRRQLLEQREQLAERTQQGALLAAKLAQAETRLKEAHHRLAEAQSYAQVREAHHIEQMHRLEQNVRTLEDMVQAARRSERERSNSVYHYELSVDDDSAKHAERARRGAEEAHCQVRHSQKSPASQRPPSVPARNDKAVRELRRSPISAQTLYWQQELLDVSQLASEGFSEVQRQLRGCLPSSSPATSQADAVGDAQPDSGPFAASTSLDADVHRWGRQLRHLQAHFDEVVQADARVISFLLLVVQQQSQQVRGLQERWAEAQSTVRDAETVLAEADARVTGSHQESMVLRQECAALTEMQATLQAELTYRTREHQTAVSALRRLQEAHAQLTEAHTRQEEIWATRLTQATEVQQRASTYAKKLEAALLDKERLMSAAVASSEERHRRETLSAAKERVAVFMRQLNASAQQLQSALTSLSGPTPSSALAASTVVAGAVKTVSSVTSPEPSPPGVSSSPHSSSSAAALYSRVAVATAASPSPEPSPPTFDESILLPESAPAALL</sequence>
<name>A0A836HNU0_9TRYP</name>
<keyword evidence="4" id="KW-1185">Reference proteome</keyword>
<protein>
    <submittedName>
        <fullName evidence="3">Uncharacterized protein</fullName>
    </submittedName>
</protein>
<dbReference type="GeneID" id="92363830"/>
<dbReference type="RefSeq" id="XP_067065863.1">
    <property type="nucleotide sequence ID" value="XM_067209896.1"/>
</dbReference>
<comment type="caution">
    <text evidence="3">The sequence shown here is derived from an EMBL/GenBank/DDBJ whole genome shotgun (WGS) entry which is preliminary data.</text>
</comment>
<gene>
    <name evidence="3" type="ORF">LSCM4_08020</name>
</gene>
<keyword evidence="1" id="KW-0175">Coiled coil</keyword>
<dbReference type="AlphaFoldDB" id="A0A836HNU0"/>
<evidence type="ECO:0000313" key="4">
    <source>
        <dbReference type="Proteomes" id="UP000674143"/>
    </source>
</evidence>
<dbReference type="KEGG" id="loi:92363830"/>
<feature type="region of interest" description="Disordered" evidence="2">
    <location>
        <begin position="208"/>
        <end position="232"/>
    </location>
</feature>
<proteinExistence type="predicted"/>
<dbReference type="EMBL" id="JAFHLR010000005">
    <property type="protein sequence ID" value="KAG5487575.1"/>
    <property type="molecule type" value="Genomic_DNA"/>
</dbReference>
<evidence type="ECO:0000313" key="3">
    <source>
        <dbReference type="EMBL" id="KAG5487575.1"/>
    </source>
</evidence>
<feature type="region of interest" description="Disordered" evidence="2">
    <location>
        <begin position="121"/>
        <end position="166"/>
    </location>
</feature>
<dbReference type="SMR" id="A0A836HNU0"/>
<reference evidence="3 4" key="1">
    <citation type="submission" date="2021-02" db="EMBL/GenBank/DDBJ databases">
        <title>Leishmania (Mundinia) orientalis Genome sequencing and assembly.</title>
        <authorList>
            <person name="Almutairi H."/>
            <person name="Gatherer D."/>
        </authorList>
    </citation>
    <scope>NUCLEOTIDE SEQUENCE [LARGE SCALE GENOMIC DNA]</scope>
    <source>
        <strain evidence="3">LSCM4</strain>
    </source>
</reference>
<feature type="region of interest" description="Disordered" evidence="2">
    <location>
        <begin position="500"/>
        <end position="531"/>
    </location>
</feature>
<evidence type="ECO:0000256" key="1">
    <source>
        <dbReference type="SAM" id="Coils"/>
    </source>
</evidence>
<feature type="coiled-coil region" evidence="1">
    <location>
        <begin position="20"/>
        <end position="107"/>
    </location>
</feature>